<comment type="caution">
    <text evidence="3">The sequence shown here is derived from an EMBL/GenBank/DDBJ whole genome shotgun (WGS) entry which is preliminary data.</text>
</comment>
<evidence type="ECO:0000313" key="4">
    <source>
        <dbReference type="Proteomes" id="UP000646365"/>
    </source>
</evidence>
<protein>
    <recommendedName>
        <fullName evidence="2">Cupin type-2 domain-containing protein</fullName>
    </recommendedName>
</protein>
<dbReference type="Pfam" id="PF07883">
    <property type="entry name" value="Cupin_2"/>
    <property type="match status" value="1"/>
</dbReference>
<feature type="chain" id="PRO_5035228876" description="Cupin type-2 domain-containing protein" evidence="1">
    <location>
        <begin position="28"/>
        <end position="137"/>
    </location>
</feature>
<dbReference type="InterPro" id="IPR013096">
    <property type="entry name" value="Cupin_2"/>
</dbReference>
<dbReference type="AlphaFoldDB" id="A0A8J2YZ82"/>
<dbReference type="RefSeq" id="WP_189051795.1">
    <property type="nucleotide sequence ID" value="NZ_BMJQ01000021.1"/>
</dbReference>
<dbReference type="InterPro" id="IPR014710">
    <property type="entry name" value="RmlC-like_jellyroll"/>
</dbReference>
<reference evidence="3" key="2">
    <citation type="submission" date="2020-09" db="EMBL/GenBank/DDBJ databases">
        <authorList>
            <person name="Sun Q."/>
            <person name="Zhou Y."/>
        </authorList>
    </citation>
    <scope>NUCLEOTIDE SEQUENCE</scope>
    <source>
        <strain evidence="3">CGMCC 1.15725</strain>
    </source>
</reference>
<evidence type="ECO:0000259" key="2">
    <source>
        <dbReference type="Pfam" id="PF07883"/>
    </source>
</evidence>
<dbReference type="EMBL" id="BMJQ01000021">
    <property type="protein sequence ID" value="GGF44957.1"/>
    <property type="molecule type" value="Genomic_DNA"/>
</dbReference>
<evidence type="ECO:0000313" key="3">
    <source>
        <dbReference type="EMBL" id="GGF44957.1"/>
    </source>
</evidence>
<reference evidence="3" key="1">
    <citation type="journal article" date="2014" name="Int. J. Syst. Evol. Microbiol.">
        <title>Complete genome sequence of Corynebacterium casei LMG S-19264T (=DSM 44701T), isolated from a smear-ripened cheese.</title>
        <authorList>
            <consortium name="US DOE Joint Genome Institute (JGI-PGF)"/>
            <person name="Walter F."/>
            <person name="Albersmeier A."/>
            <person name="Kalinowski J."/>
            <person name="Ruckert C."/>
        </authorList>
    </citation>
    <scope>NUCLEOTIDE SEQUENCE</scope>
    <source>
        <strain evidence="3">CGMCC 1.15725</strain>
    </source>
</reference>
<keyword evidence="4" id="KW-1185">Reference proteome</keyword>
<dbReference type="Gene3D" id="2.60.120.10">
    <property type="entry name" value="Jelly Rolls"/>
    <property type="match status" value="1"/>
</dbReference>
<dbReference type="Proteomes" id="UP000646365">
    <property type="component" value="Unassembled WGS sequence"/>
</dbReference>
<dbReference type="InterPro" id="IPR011051">
    <property type="entry name" value="RmlC_Cupin_sf"/>
</dbReference>
<proteinExistence type="predicted"/>
<accession>A0A8J2YZ82</accession>
<sequence>MDGRRFMAGGMLALAMASGALVGAARAEEAVTFTDLDSVLKQKPLLPEGATADIVAAQHVGASELQIVVARKIGLHTHEDTVHRIYVARGKGIFRFAGRSRRVKVGDILTVPKHVVHGFETAPGAEPLVLLVVETPE</sequence>
<keyword evidence="1" id="KW-0732">Signal</keyword>
<feature type="signal peptide" evidence="1">
    <location>
        <begin position="1"/>
        <end position="27"/>
    </location>
</feature>
<dbReference type="SUPFAM" id="SSF51182">
    <property type="entry name" value="RmlC-like cupins"/>
    <property type="match status" value="1"/>
</dbReference>
<feature type="domain" description="Cupin type-2" evidence="2">
    <location>
        <begin position="72"/>
        <end position="133"/>
    </location>
</feature>
<name>A0A8J2YZ82_9PROT</name>
<evidence type="ECO:0000256" key="1">
    <source>
        <dbReference type="SAM" id="SignalP"/>
    </source>
</evidence>
<organism evidence="3 4">
    <name type="scientific">Aliidongia dinghuensis</name>
    <dbReference type="NCBI Taxonomy" id="1867774"/>
    <lineage>
        <taxon>Bacteria</taxon>
        <taxon>Pseudomonadati</taxon>
        <taxon>Pseudomonadota</taxon>
        <taxon>Alphaproteobacteria</taxon>
        <taxon>Rhodospirillales</taxon>
        <taxon>Dongiaceae</taxon>
        <taxon>Aliidongia</taxon>
    </lineage>
</organism>
<gene>
    <name evidence="3" type="ORF">GCM10011611_59230</name>
</gene>